<keyword evidence="3" id="KW-1185">Reference proteome</keyword>
<organism evidence="2 3">
    <name type="scientific">Pseudonocardia humida</name>
    <dbReference type="NCBI Taxonomy" id="2800819"/>
    <lineage>
        <taxon>Bacteria</taxon>
        <taxon>Bacillati</taxon>
        <taxon>Actinomycetota</taxon>
        <taxon>Actinomycetes</taxon>
        <taxon>Pseudonocardiales</taxon>
        <taxon>Pseudonocardiaceae</taxon>
        <taxon>Pseudonocardia</taxon>
    </lineage>
</organism>
<reference evidence="2" key="1">
    <citation type="submission" date="2021-04" db="EMBL/GenBank/DDBJ databases">
        <title>Pseudonocardia sp. nov., isolated from sandy soil of mangrove forest.</title>
        <authorList>
            <person name="Zan Z."/>
            <person name="Huang R."/>
            <person name="Liu W."/>
        </authorList>
    </citation>
    <scope>NUCLEOTIDE SEQUENCE</scope>
    <source>
        <strain evidence="2">S2-4</strain>
    </source>
</reference>
<proteinExistence type="predicted"/>
<protein>
    <submittedName>
        <fullName evidence="2">ATP-grasp domain-containing protein</fullName>
    </submittedName>
</protein>
<evidence type="ECO:0000259" key="1">
    <source>
        <dbReference type="Pfam" id="PF14243"/>
    </source>
</evidence>
<feature type="domain" description="ATP-grasp" evidence="1">
    <location>
        <begin position="18"/>
        <end position="50"/>
    </location>
</feature>
<evidence type="ECO:0000313" key="3">
    <source>
        <dbReference type="Proteomes" id="UP001165283"/>
    </source>
</evidence>
<dbReference type="Proteomes" id="UP001165283">
    <property type="component" value="Unassembled WGS sequence"/>
</dbReference>
<dbReference type="Pfam" id="PF14243">
    <property type="entry name" value="R2K_3"/>
    <property type="match status" value="1"/>
</dbReference>
<comment type="caution">
    <text evidence="2">The sequence shown here is derived from an EMBL/GenBank/DDBJ whole genome shotgun (WGS) entry which is preliminary data.</text>
</comment>
<evidence type="ECO:0000313" key="2">
    <source>
        <dbReference type="EMBL" id="MCO1660959.1"/>
    </source>
</evidence>
<accession>A0ABT1ADV8</accession>
<dbReference type="EMBL" id="JAGSOV010000100">
    <property type="protein sequence ID" value="MCO1660959.1"/>
    <property type="molecule type" value="Genomic_DNA"/>
</dbReference>
<dbReference type="InterPro" id="IPR025643">
    <property type="entry name" value="R2K_3"/>
</dbReference>
<gene>
    <name evidence="2" type="ORF">KDL28_38525</name>
</gene>
<sequence length="52" mass="5660">MGRSGPWPGSGLWFVTVRHEDGRWRVVELGDGQVSDRPAALDPTALLSALSR</sequence>
<name>A0ABT1ADV8_9PSEU</name>